<protein>
    <submittedName>
        <fullName evidence="2">Carbon catabolite repressor protein 4-like protein 6</fullName>
    </submittedName>
</protein>
<evidence type="ECO:0000313" key="2">
    <source>
        <dbReference type="EMBL" id="KAK3910485.1"/>
    </source>
</evidence>
<sequence length="255" mass="27864">MSSKLRPAAPRTLTLCSPFLSRQGAAGAGAGPGAGAQAGSDEEDEQRTLTVQASRGMYLRSTFDVLYATFSAATRVPDQVDPPTSQFITLVMPCLRPHNTALAIVLYTGISEGIACLVEHQSRWRQALLCLLDGPAAKNFVTLVEIAIEVAKCMLRILLGQEQQQLQPPLQQQPQPPLQQHPQPPPMQPPQWQVPMGHGQEQAQEAYADERLWSCPRALLITHSLARGVSGILARNAQQVCAAVNRDMYNPYNKH</sequence>
<feature type="compositionally biased region" description="Gly residues" evidence="1">
    <location>
        <begin position="26"/>
        <end position="36"/>
    </location>
</feature>
<feature type="region of interest" description="Disordered" evidence="1">
    <location>
        <begin position="25"/>
        <end position="47"/>
    </location>
</feature>
<accession>A0AAE1GZ01</accession>
<dbReference type="AlphaFoldDB" id="A0AAE1GZ01"/>
<keyword evidence="3" id="KW-1185">Reference proteome</keyword>
<dbReference type="EMBL" id="JAHWGI010000166">
    <property type="protein sequence ID" value="KAK3910485.1"/>
    <property type="molecule type" value="Genomic_DNA"/>
</dbReference>
<evidence type="ECO:0000313" key="3">
    <source>
        <dbReference type="Proteomes" id="UP001219518"/>
    </source>
</evidence>
<feature type="region of interest" description="Disordered" evidence="1">
    <location>
        <begin position="166"/>
        <end position="200"/>
    </location>
</feature>
<reference evidence="2" key="1">
    <citation type="submission" date="2021-07" db="EMBL/GenBank/DDBJ databases">
        <authorList>
            <person name="Catto M.A."/>
            <person name="Jacobson A."/>
            <person name="Kennedy G."/>
            <person name="Labadie P."/>
            <person name="Hunt B.G."/>
            <person name="Srinivasan R."/>
        </authorList>
    </citation>
    <scope>NUCLEOTIDE SEQUENCE</scope>
    <source>
        <strain evidence="2">PL_HMW_Pooled</strain>
        <tissue evidence="2">Head</tissue>
    </source>
</reference>
<reference evidence="2" key="2">
    <citation type="journal article" date="2023" name="BMC Genomics">
        <title>Pest status, molecular evolution, and epigenetic factors derived from the genome assembly of Frankliniella fusca, a thysanopteran phytovirus vector.</title>
        <authorList>
            <person name="Catto M.A."/>
            <person name="Labadie P.E."/>
            <person name="Jacobson A.L."/>
            <person name="Kennedy G.G."/>
            <person name="Srinivasan R."/>
            <person name="Hunt B.G."/>
        </authorList>
    </citation>
    <scope>NUCLEOTIDE SEQUENCE</scope>
    <source>
        <strain evidence="2">PL_HMW_Pooled</strain>
    </source>
</reference>
<comment type="caution">
    <text evidence="2">The sequence shown here is derived from an EMBL/GenBank/DDBJ whole genome shotgun (WGS) entry which is preliminary data.</text>
</comment>
<feature type="compositionally biased region" description="Pro residues" evidence="1">
    <location>
        <begin position="174"/>
        <end position="189"/>
    </location>
</feature>
<name>A0AAE1GZ01_9NEOP</name>
<gene>
    <name evidence="2" type="ORF">KUF71_020299</name>
</gene>
<evidence type="ECO:0000256" key="1">
    <source>
        <dbReference type="SAM" id="MobiDB-lite"/>
    </source>
</evidence>
<dbReference type="Proteomes" id="UP001219518">
    <property type="component" value="Unassembled WGS sequence"/>
</dbReference>
<organism evidence="2 3">
    <name type="scientific">Frankliniella fusca</name>
    <dbReference type="NCBI Taxonomy" id="407009"/>
    <lineage>
        <taxon>Eukaryota</taxon>
        <taxon>Metazoa</taxon>
        <taxon>Ecdysozoa</taxon>
        <taxon>Arthropoda</taxon>
        <taxon>Hexapoda</taxon>
        <taxon>Insecta</taxon>
        <taxon>Pterygota</taxon>
        <taxon>Neoptera</taxon>
        <taxon>Paraneoptera</taxon>
        <taxon>Thysanoptera</taxon>
        <taxon>Terebrantia</taxon>
        <taxon>Thripoidea</taxon>
        <taxon>Thripidae</taxon>
        <taxon>Frankliniella</taxon>
    </lineage>
</organism>
<proteinExistence type="predicted"/>